<name>U6FDT9_LACHE</name>
<dbReference type="AlphaFoldDB" id="U6FDT9"/>
<dbReference type="GO" id="GO:0016757">
    <property type="term" value="F:glycosyltransferase activity"/>
    <property type="evidence" value="ECO:0007669"/>
    <property type="project" value="InterPro"/>
</dbReference>
<dbReference type="Pfam" id="PF00534">
    <property type="entry name" value="Glycos_transf_1"/>
    <property type="match status" value="1"/>
</dbReference>
<dbReference type="InterPro" id="IPR050194">
    <property type="entry name" value="Glycosyltransferase_grp1"/>
</dbReference>
<dbReference type="PANTHER" id="PTHR45947:SF3">
    <property type="entry name" value="SULFOQUINOVOSYL TRANSFERASE SQD2"/>
    <property type="match status" value="1"/>
</dbReference>
<reference evidence="3" key="1">
    <citation type="submission" date="2013-09" db="EMBL/GenBank/DDBJ databases">
        <title>Draft Genome Sequence of five Lactobacillus helveticus strains CIRM-BIA 101T, 103, 104, 951 and 953 isolated from milk product.</title>
        <authorList>
            <person name="Valence F."/>
            <person name="Chuat V."/>
            <person name="Ma L."/>
            <person name="Creno S."/>
            <person name="Falentin H."/>
            <person name="Lortal S."/>
            <person name="Bizet C."/>
            <person name="Clermont D."/>
            <person name="Loux V."/>
            <person name="Bouchier C."/>
            <person name="Cousin S."/>
        </authorList>
    </citation>
    <scope>NUCLEOTIDE SEQUENCE [LARGE SCALE GENOMIC DNA]</scope>
    <source>
        <strain evidence="3">CIRM-BIA 104</strain>
    </source>
</reference>
<dbReference type="InterPro" id="IPR001296">
    <property type="entry name" value="Glyco_trans_1"/>
</dbReference>
<sequence>MSKPIKYFNSLKAYLSSEKFDVVHVNGNSTTMAVELSAAKLAGINKRIAHSHNTTTEHPIVNKILRPLFEVCVNGRVACNEAAGKWLFRNSKFTVIPNGINLNDYFFSEYKRRAYRQKLRVKDDDILLGHVGEFNYQKNQIFLVNLIKKLPSNYKLILIGKGEKLDGVKKEVDKLNVKDRVIFTGVINNVSDYLNAIDVLTLPSHFEGQPFVLVEAATTGLNCVVSGNVLKK</sequence>
<organism evidence="3">
    <name type="scientific">Lactobacillus helveticus CIRM-BIA 104</name>
    <dbReference type="NCBI Taxonomy" id="1226333"/>
    <lineage>
        <taxon>Bacteria</taxon>
        <taxon>Bacillati</taxon>
        <taxon>Bacillota</taxon>
        <taxon>Bacilli</taxon>
        <taxon>Lactobacillales</taxon>
        <taxon>Lactobacillaceae</taxon>
        <taxon>Lactobacillus</taxon>
    </lineage>
</organism>
<feature type="domain" description="Glycosyltransferase subfamily 4-like N-terminal" evidence="2">
    <location>
        <begin position="6"/>
        <end position="103"/>
    </location>
</feature>
<evidence type="ECO:0000259" key="2">
    <source>
        <dbReference type="Pfam" id="PF13439"/>
    </source>
</evidence>
<accession>U6FDT9</accession>
<keyword evidence="3" id="KW-0808">Transferase</keyword>
<dbReference type="EMBL" id="CBUL010000179">
    <property type="protein sequence ID" value="CDI61185.1"/>
    <property type="molecule type" value="Genomic_DNA"/>
</dbReference>
<dbReference type="Proteomes" id="UP000017247">
    <property type="component" value="Unassembled WGS sequence"/>
</dbReference>
<dbReference type="InterPro" id="IPR028098">
    <property type="entry name" value="Glyco_trans_4-like_N"/>
</dbReference>
<evidence type="ECO:0000313" key="3">
    <source>
        <dbReference type="EMBL" id="CDI61185.1"/>
    </source>
</evidence>
<dbReference type="PANTHER" id="PTHR45947">
    <property type="entry name" value="SULFOQUINOVOSYL TRANSFERASE SQD2"/>
    <property type="match status" value="1"/>
</dbReference>
<protein>
    <submittedName>
        <fullName evidence="3">EpsIM, Putative glycosyltransferase</fullName>
    </submittedName>
</protein>
<evidence type="ECO:0000259" key="1">
    <source>
        <dbReference type="Pfam" id="PF00534"/>
    </source>
</evidence>
<dbReference type="Pfam" id="PF13439">
    <property type="entry name" value="Glyco_transf_4"/>
    <property type="match status" value="1"/>
</dbReference>
<dbReference type="RefSeq" id="WP_023192053.1">
    <property type="nucleotide sequence ID" value="NZ_HG531113.1"/>
</dbReference>
<gene>
    <name evidence="3" type="ORF">LHCIRMBIA104_01343</name>
</gene>
<comment type="caution">
    <text evidence="3">The sequence shown here is derived from an EMBL/GenBank/DDBJ whole genome shotgun (WGS) entry which is preliminary data.</text>
</comment>
<dbReference type="HOGENOM" id="CLU_1193609_0_0_9"/>
<dbReference type="SUPFAM" id="SSF53756">
    <property type="entry name" value="UDP-Glycosyltransferase/glycogen phosphorylase"/>
    <property type="match status" value="1"/>
</dbReference>
<proteinExistence type="predicted"/>
<dbReference type="Gene3D" id="3.40.50.2000">
    <property type="entry name" value="Glycogen Phosphorylase B"/>
    <property type="match status" value="2"/>
</dbReference>
<feature type="domain" description="Glycosyl transferase family 1" evidence="1">
    <location>
        <begin position="112"/>
        <end position="226"/>
    </location>
</feature>